<evidence type="ECO:0000256" key="1">
    <source>
        <dbReference type="SAM" id="MobiDB-lite"/>
    </source>
</evidence>
<protein>
    <submittedName>
        <fullName evidence="2">Uncharacterized protein</fullName>
    </submittedName>
</protein>
<dbReference type="STRING" id="1047168.A0A0F4GB02"/>
<comment type="caution">
    <text evidence="2">The sequence shown here is derived from an EMBL/GenBank/DDBJ whole genome shotgun (WGS) entry which is preliminary data.</text>
</comment>
<evidence type="ECO:0000313" key="2">
    <source>
        <dbReference type="EMBL" id="KJX94563.1"/>
    </source>
</evidence>
<feature type="region of interest" description="Disordered" evidence="1">
    <location>
        <begin position="106"/>
        <end position="139"/>
    </location>
</feature>
<feature type="region of interest" description="Disordered" evidence="1">
    <location>
        <begin position="152"/>
        <end position="178"/>
    </location>
</feature>
<dbReference type="Proteomes" id="UP000033647">
    <property type="component" value="Unassembled WGS sequence"/>
</dbReference>
<dbReference type="OrthoDB" id="3834359at2759"/>
<feature type="compositionally biased region" description="Polar residues" evidence="1">
    <location>
        <begin position="768"/>
        <end position="779"/>
    </location>
</feature>
<name>A0A0F4GB02_9PEZI</name>
<organism evidence="2 3">
    <name type="scientific">Zymoseptoria brevis</name>
    <dbReference type="NCBI Taxonomy" id="1047168"/>
    <lineage>
        <taxon>Eukaryota</taxon>
        <taxon>Fungi</taxon>
        <taxon>Dikarya</taxon>
        <taxon>Ascomycota</taxon>
        <taxon>Pezizomycotina</taxon>
        <taxon>Dothideomycetes</taxon>
        <taxon>Dothideomycetidae</taxon>
        <taxon>Mycosphaerellales</taxon>
        <taxon>Mycosphaerellaceae</taxon>
        <taxon>Zymoseptoria</taxon>
    </lineage>
</organism>
<feature type="compositionally biased region" description="Low complexity" evidence="1">
    <location>
        <begin position="161"/>
        <end position="172"/>
    </location>
</feature>
<dbReference type="EMBL" id="LAFY01004134">
    <property type="protein sequence ID" value="KJX94563.1"/>
    <property type="molecule type" value="Genomic_DNA"/>
</dbReference>
<sequence>MQSDGPVLRQMYASRQGLFGFLHHWTSGGARLLLRYIIDVHGDCTAILRFECQQRIRASLKDSTETRPYCAFAPLDSTAHRGRHSQRAPTLLIEASTRATMFSSWTAPSSRVSSPSPTSSPSSPTSFHDALTTSSSPPSSAILFHDASSTIEADFPPQGGSSTTESPSSITEAPANDAVCTTSQEAITANTKTEEKVWLVTTRQPLHFFDFPQEIVDHILGFAYPEEELCKFIVKKDWDEEEMERKRINFAYELRPFPPRKVCEFMVAKKFFACATAAWVGNQEFIHRSARPASSSDSIFDGLGTWIIWRTDFAIVERLCKRLTTQFRSAVNLDRLPNLSRLTLRVGADSFKVLEPRFAWQFALTEEDLVKVLVDCKYITRLSGLTHLASTPADIKYATSKQQKSLWKTNVSALEKALKPFVLTPLALHKFDPELKTHPAGYPVQQAFGFQRLWKAFLESERLGHGGQKDKFSSKDSGAVHTSMSIAKPGFTFPRAESASNEHDPSKQDKQDGVSRADLITMLNADLKAASFYGCGPALTSLTDEMPQLSSPPGQSLCMEIKQHPEAVARDEESICQINISVGAASLFQNELPSTSMNELSVTIDSADFSKQIMDAELTELPAENLANSEAAHQVSSGLAETREHGNRRLDNFFLQETCMDDPSGLSIILPSKSVIRKDGPVTTMFSDAGNGDCIFPWSPCRDCNIAKQSLLSRQTNTNEPSVASLASSMEAEQSKSLAVSEFSCEVCYHATGPAPASHQHLAEISKGPNTHATTTSTPDAAALASKQEASVKSPSKPKLAMSSVEEQRTSSPRFGILPQEKVDKVSDSSATLPRAMSILASPSNASALGVVEQSDVVDVLRPLAFTMPSSPARRGSIKFINGRSYAKARARALRRQTNLQNMAIQFYQTTSEAIEVFQGSSEPSEDVEEALTSTTSPAQAPAEPSNIDEKASSHSGGQALGRDEAEDTRYSEADEICIDGELLWYLIQPKLVERRWVYPECNNRLALDLEAMMVTGKDKAAVREVLLNWLGTDLCAPTGAAIDEFVRWLFDFVESHSA</sequence>
<proteinExistence type="predicted"/>
<feature type="region of interest" description="Disordered" evidence="1">
    <location>
        <begin position="768"/>
        <end position="811"/>
    </location>
</feature>
<feature type="region of interest" description="Disordered" evidence="1">
    <location>
        <begin position="919"/>
        <end position="968"/>
    </location>
</feature>
<reference evidence="2 3" key="1">
    <citation type="submission" date="2015-03" db="EMBL/GenBank/DDBJ databases">
        <title>RNA-seq based gene annotation and comparative genomics of four Zymoseptoria species reveal species-specific pathogenicity related genes and transposable element activity.</title>
        <authorList>
            <person name="Grandaubert J."/>
            <person name="Bhattacharyya A."/>
            <person name="Stukenbrock E.H."/>
        </authorList>
    </citation>
    <scope>NUCLEOTIDE SEQUENCE [LARGE SCALE GENOMIC DNA]</scope>
    <source>
        <strain evidence="2 3">Zb18110</strain>
    </source>
</reference>
<dbReference type="AlphaFoldDB" id="A0A0F4GB02"/>
<gene>
    <name evidence="2" type="ORF">TI39_contig4175g00013</name>
</gene>
<accession>A0A0F4GB02</accession>
<evidence type="ECO:0000313" key="3">
    <source>
        <dbReference type="Proteomes" id="UP000033647"/>
    </source>
</evidence>
<keyword evidence="3" id="KW-1185">Reference proteome</keyword>